<proteinExistence type="predicted"/>
<dbReference type="AlphaFoldDB" id="Q2A775"/>
<feature type="compositionally biased region" description="Basic residues" evidence="1">
    <location>
        <begin position="35"/>
        <end position="46"/>
    </location>
</feature>
<name>Q2A775_BETVU</name>
<gene>
    <name evidence="2" type="primary">h1r</name>
</gene>
<accession>Q2A775</accession>
<feature type="non-terminal residue" evidence="2">
    <location>
        <position position="46"/>
    </location>
</feature>
<organism evidence="2">
    <name type="scientific">Beta vulgaris</name>
    <name type="common">Sugar beet</name>
    <dbReference type="NCBI Taxonomy" id="161934"/>
    <lineage>
        <taxon>Eukaryota</taxon>
        <taxon>Viridiplantae</taxon>
        <taxon>Streptophyta</taxon>
        <taxon>Embryophyta</taxon>
        <taxon>Tracheophyta</taxon>
        <taxon>Spermatophyta</taxon>
        <taxon>Magnoliopsida</taxon>
        <taxon>eudicotyledons</taxon>
        <taxon>Gunneridae</taxon>
        <taxon>Pentapetalae</taxon>
        <taxon>Caryophyllales</taxon>
        <taxon>Chenopodiaceae</taxon>
        <taxon>Betoideae</taxon>
        <taxon>Beta</taxon>
    </lineage>
</organism>
<protein>
    <submittedName>
        <fullName evidence="2">Histone h1r</fullName>
    </submittedName>
</protein>
<evidence type="ECO:0000313" key="2">
    <source>
        <dbReference type="EMBL" id="CAJ33890.1"/>
    </source>
</evidence>
<feature type="compositionally biased region" description="Basic and acidic residues" evidence="1">
    <location>
        <begin position="23"/>
        <end position="34"/>
    </location>
</feature>
<feature type="region of interest" description="Disordered" evidence="1">
    <location>
        <begin position="1"/>
        <end position="46"/>
    </location>
</feature>
<sequence>MSNSGEVEAQIPETDNFPATEVKAAEEKQEVDTKVRKREKKQKSSM</sequence>
<reference evidence="2" key="1">
    <citation type="journal article" date="2006" name="Planta">
        <title>Taproot promoters cause tissue specific gene expression within the storage root of sugar beet.</title>
        <authorList>
            <person name="Oltmanns H."/>
            <person name="Kloos D.U."/>
            <person name="Briess W."/>
            <person name="Pflugmacher M."/>
            <person name="Stahl D.J."/>
            <person name="Hehl R."/>
        </authorList>
    </citation>
    <scope>NUCLEOTIDE SEQUENCE</scope>
</reference>
<evidence type="ECO:0000256" key="1">
    <source>
        <dbReference type="SAM" id="MobiDB-lite"/>
    </source>
</evidence>
<dbReference type="EMBL" id="AM110764">
    <property type="protein sequence ID" value="CAJ33890.1"/>
    <property type="molecule type" value="Genomic_DNA"/>
</dbReference>